<accession>A0A6G4U2Z3</accession>
<evidence type="ECO:0000313" key="2">
    <source>
        <dbReference type="EMBL" id="NGN66629.1"/>
    </source>
</evidence>
<dbReference type="InterPro" id="IPR012312">
    <property type="entry name" value="Hemerythrin-like"/>
</dbReference>
<gene>
    <name evidence="2" type="ORF">G5C51_22335</name>
</gene>
<feature type="domain" description="Hemerythrin-like" evidence="1">
    <location>
        <begin position="16"/>
        <end position="149"/>
    </location>
</feature>
<name>A0A6G4U2Z3_9ACTN</name>
<dbReference type="Gene3D" id="1.20.120.520">
    <property type="entry name" value="nmb1532 protein domain like"/>
    <property type="match status" value="1"/>
</dbReference>
<dbReference type="EMBL" id="JAAKZV010000104">
    <property type="protein sequence ID" value="NGN66629.1"/>
    <property type="molecule type" value="Genomic_DNA"/>
</dbReference>
<dbReference type="Proteomes" id="UP000481583">
    <property type="component" value="Unassembled WGS sequence"/>
</dbReference>
<keyword evidence="3" id="KW-1185">Reference proteome</keyword>
<comment type="caution">
    <text evidence="2">The sequence shown here is derived from an EMBL/GenBank/DDBJ whole genome shotgun (WGS) entry which is preliminary data.</text>
</comment>
<protein>
    <submittedName>
        <fullName evidence="2">Hemerythrin domain-containing protein</fullName>
    </submittedName>
</protein>
<proteinExistence type="predicted"/>
<dbReference type="Pfam" id="PF01814">
    <property type="entry name" value="Hemerythrin"/>
    <property type="match status" value="1"/>
</dbReference>
<reference evidence="2 3" key="1">
    <citation type="submission" date="2020-02" db="EMBL/GenBank/DDBJ databases">
        <title>Whole-genome analyses of novel actinobacteria.</title>
        <authorList>
            <person name="Sahin N."/>
        </authorList>
    </citation>
    <scope>NUCLEOTIDE SEQUENCE [LARGE SCALE GENOMIC DNA]</scope>
    <source>
        <strain evidence="2 3">A7024</strain>
    </source>
</reference>
<dbReference type="CDD" id="cd12108">
    <property type="entry name" value="Hr-like"/>
    <property type="match status" value="1"/>
</dbReference>
<organism evidence="2 3">
    <name type="scientific">Streptomyces coryli</name>
    <dbReference type="NCBI Taxonomy" id="1128680"/>
    <lineage>
        <taxon>Bacteria</taxon>
        <taxon>Bacillati</taxon>
        <taxon>Actinomycetota</taxon>
        <taxon>Actinomycetes</taxon>
        <taxon>Kitasatosporales</taxon>
        <taxon>Streptomycetaceae</taxon>
        <taxon>Streptomyces</taxon>
    </lineage>
</organism>
<evidence type="ECO:0000313" key="3">
    <source>
        <dbReference type="Proteomes" id="UP000481583"/>
    </source>
</evidence>
<evidence type="ECO:0000259" key="1">
    <source>
        <dbReference type="Pfam" id="PF01814"/>
    </source>
</evidence>
<dbReference type="AlphaFoldDB" id="A0A6G4U2Z3"/>
<sequence length="223" mass="25493">MDPQTQSAQTGRPDTHEMVVVHRMFRREARLFPGLVRAVAPGDTKRAKVIAAAWRDNRDQLHHHHTGEDDLLWPKLLARVDLEAELVLRMEEQHQVVADTLERATAMMDGWEAAALPDTRDHLADVLDEHEAALTEHFDDEERQVLPLVEQHVTIAEWQALNDHAVETTPKHKLLHALGALLEDASAEERAWIWPNVPPPARLAWRAYGQFAYRRAVRRVRGA</sequence>
<dbReference type="RefSeq" id="WP_165239941.1">
    <property type="nucleotide sequence ID" value="NZ_JAAKZV010000104.1"/>
</dbReference>